<feature type="region of interest" description="Disordered" evidence="1">
    <location>
        <begin position="78"/>
        <end position="120"/>
    </location>
</feature>
<protein>
    <submittedName>
        <fullName evidence="2">Uncharacterized protein</fullName>
    </submittedName>
</protein>
<proteinExistence type="predicted"/>
<dbReference type="EMBL" id="JANPWB010000015">
    <property type="protein sequence ID" value="KAJ1092260.1"/>
    <property type="molecule type" value="Genomic_DNA"/>
</dbReference>
<feature type="compositionally biased region" description="Basic and acidic residues" evidence="1">
    <location>
        <begin position="89"/>
        <end position="120"/>
    </location>
</feature>
<accession>A0AAV7LNX4</accession>
<organism evidence="2 3">
    <name type="scientific">Pleurodeles waltl</name>
    <name type="common">Iberian ribbed newt</name>
    <dbReference type="NCBI Taxonomy" id="8319"/>
    <lineage>
        <taxon>Eukaryota</taxon>
        <taxon>Metazoa</taxon>
        <taxon>Chordata</taxon>
        <taxon>Craniata</taxon>
        <taxon>Vertebrata</taxon>
        <taxon>Euteleostomi</taxon>
        <taxon>Amphibia</taxon>
        <taxon>Batrachia</taxon>
        <taxon>Caudata</taxon>
        <taxon>Salamandroidea</taxon>
        <taxon>Salamandridae</taxon>
        <taxon>Pleurodelinae</taxon>
        <taxon>Pleurodeles</taxon>
    </lineage>
</organism>
<evidence type="ECO:0000256" key="1">
    <source>
        <dbReference type="SAM" id="MobiDB-lite"/>
    </source>
</evidence>
<keyword evidence="3" id="KW-1185">Reference proteome</keyword>
<dbReference type="Proteomes" id="UP001066276">
    <property type="component" value="Chromosome 11"/>
</dbReference>
<comment type="caution">
    <text evidence="2">The sequence shown here is derived from an EMBL/GenBank/DDBJ whole genome shotgun (WGS) entry which is preliminary data.</text>
</comment>
<reference evidence="2" key="1">
    <citation type="journal article" date="2022" name="bioRxiv">
        <title>Sequencing and chromosome-scale assembly of the giantPleurodeles waltlgenome.</title>
        <authorList>
            <person name="Brown T."/>
            <person name="Elewa A."/>
            <person name="Iarovenko S."/>
            <person name="Subramanian E."/>
            <person name="Araus A.J."/>
            <person name="Petzold A."/>
            <person name="Susuki M."/>
            <person name="Suzuki K.-i.T."/>
            <person name="Hayashi T."/>
            <person name="Toyoda A."/>
            <person name="Oliveira C."/>
            <person name="Osipova E."/>
            <person name="Leigh N.D."/>
            <person name="Simon A."/>
            <person name="Yun M.H."/>
        </authorList>
    </citation>
    <scope>NUCLEOTIDE SEQUENCE</scope>
    <source>
        <strain evidence="2">20211129_DDA</strain>
        <tissue evidence="2">Liver</tissue>
    </source>
</reference>
<gene>
    <name evidence="2" type="ORF">NDU88_005371</name>
</gene>
<feature type="region of interest" description="Disordered" evidence="1">
    <location>
        <begin position="1"/>
        <end position="43"/>
    </location>
</feature>
<sequence length="120" mass="13522">MRLGRGTLLVTSEGATTRLPRPVEGSRPGRPRLGRTRVTKHEQRWANVRRAGRRWVTPGEAEATCCLLRLGRGTSLVASGGATTQLPRPVEESRPEARQGRTRVTKHEQRWEEMRRTGCQ</sequence>
<evidence type="ECO:0000313" key="3">
    <source>
        <dbReference type="Proteomes" id="UP001066276"/>
    </source>
</evidence>
<dbReference type="AlphaFoldDB" id="A0AAV7LNX4"/>
<feature type="compositionally biased region" description="Basic residues" evidence="1">
    <location>
        <begin position="29"/>
        <end position="38"/>
    </location>
</feature>
<evidence type="ECO:0000313" key="2">
    <source>
        <dbReference type="EMBL" id="KAJ1092260.1"/>
    </source>
</evidence>
<name>A0AAV7LNX4_PLEWA</name>